<feature type="compositionally biased region" description="Pro residues" evidence="1">
    <location>
        <begin position="359"/>
        <end position="368"/>
    </location>
</feature>
<accession>A0A0K1R1C9</accession>
<dbReference type="Proteomes" id="UP000100290">
    <property type="component" value="Segment"/>
</dbReference>
<organism evidence="4 5">
    <name type="scientific">Testudinid alphaherpesvirus 3</name>
    <dbReference type="NCBI Taxonomy" id="2560801"/>
    <lineage>
        <taxon>Viruses</taxon>
        <taxon>Duplodnaviria</taxon>
        <taxon>Heunggongvirae</taxon>
        <taxon>Peploviricota</taxon>
        <taxon>Herviviricetes</taxon>
        <taxon>Herpesvirales</taxon>
        <taxon>Orthoherpesviridae</taxon>
        <taxon>Alphaherpesvirinae</taxon>
        <taxon>Scutavirus</taxon>
        <taxon>Scutavirus testudinidalpha3</taxon>
    </lineage>
</organism>
<dbReference type="Proteomes" id="UP000240599">
    <property type="component" value="Segment"/>
</dbReference>
<feature type="compositionally biased region" description="Basic and acidic residues" evidence="1">
    <location>
        <begin position="314"/>
        <end position="330"/>
    </location>
</feature>
<feature type="region of interest" description="Disordered" evidence="1">
    <location>
        <begin position="314"/>
        <end position="368"/>
    </location>
</feature>
<dbReference type="KEGG" id="vg:26122524"/>
<evidence type="ECO:0000256" key="1">
    <source>
        <dbReference type="SAM" id="MobiDB-lite"/>
    </source>
</evidence>
<dbReference type="EMBL" id="KM924293">
    <property type="protein sequence ID" value="AIU39355.1"/>
    <property type="molecule type" value="Genomic_DNA"/>
</dbReference>
<evidence type="ECO:0000313" key="2">
    <source>
        <dbReference type="EMBL" id="AIU39245.1"/>
    </source>
</evidence>
<proteinExistence type="predicted"/>
<reference evidence="4 5" key="2">
    <citation type="journal article" date="2015" name="PLoS ONE">
        <title>A Genomic Approach to Unravel Host-Pathogen Interaction in Chelonians: The Example of Testudinid Herpesvirus 3.</title>
        <authorList>
            <person name="Origgi F.C."/>
            <person name="Tecilla M."/>
            <person name="Pilo P."/>
            <person name="Aloisio F."/>
            <person name="Otten P."/>
            <person name="Aguilar-Bultet L."/>
            <person name="Sattler U."/>
            <person name="Roccabianca P."/>
            <person name="Romero C.H."/>
            <person name="Bloom D.C."/>
            <person name="Jacobson E.R."/>
        </authorList>
    </citation>
    <scope>NUCLEOTIDE SEQUENCE [LARGE SCALE GENOMIC DNA]</scope>
    <source>
        <strain evidence="4">US1976/98</strain>
    </source>
</reference>
<sequence>MMSDQESAVLDRYGYLRLGPALRSLKCVLDNSVMWLTPRGIAITYLEAHGYVSCTVLDKDLFSEYSITKMFAFNNRAGKIFLLDFICSPKRADFIKATFSVLKENENHSLSLRLEYENEWFTICKPACLEKTSVFDFDLEEMFEINLGSSFTNELIGWLGVKNNNTGPLMVTTTCGSTYDKLTFSALRRGLPPLEFNLKQKDDTPDPAVPEKTSGKALVKKNLASKKANELKAARIVLTDGYLARNPNRKVRIDYPLELKRVLSAYKVSKTFSPSLGFPTKFDECCVVVTLDPLPTCTIPELKSHTIFFSTVSHPERRGSENSTSESEKDADSDEDTSPIEARKRSFAEISDNTDDSPAVPPPAKLCK</sequence>
<gene>
    <name evidence="4" type="primary">ORF67</name>
    <name evidence="2" type="synonym">UL42</name>
</gene>
<dbReference type="EMBL" id="KT008627">
    <property type="protein sequence ID" value="AKV40714.1"/>
    <property type="molecule type" value="Genomic_DNA"/>
</dbReference>
<protein>
    <submittedName>
        <fullName evidence="4">DNA polymerase processivity protein</fullName>
    </submittedName>
    <submittedName>
        <fullName evidence="2">DNA polymerase processivity subunit</fullName>
    </submittedName>
</protein>
<evidence type="ECO:0000313" key="3">
    <source>
        <dbReference type="EMBL" id="AIU39355.1"/>
    </source>
</evidence>
<dbReference type="Proteomes" id="UP000208106">
    <property type="component" value="Segment"/>
</dbReference>
<evidence type="ECO:0000313" key="7">
    <source>
        <dbReference type="Proteomes" id="UP000240599"/>
    </source>
</evidence>
<evidence type="ECO:0000313" key="4">
    <source>
        <dbReference type="EMBL" id="AKV40714.1"/>
    </source>
</evidence>
<dbReference type="EMBL" id="KM924292">
    <property type="protein sequence ID" value="AIU39245.1"/>
    <property type="molecule type" value="Genomic_DNA"/>
</dbReference>
<name>A0A0K1R1C9_9ALPH</name>
<evidence type="ECO:0000313" key="6">
    <source>
        <dbReference type="Proteomes" id="UP000208106"/>
    </source>
</evidence>
<reference evidence="6 7" key="1">
    <citation type="journal article" date="2015" name="J. Virol.">
        <title>The Genome of a Tortoise Herpesvirus (Testudinid Herpesvirus 3) Has a Novel Structure and Contains a Large Region That Is Not Required for Replication In Vitro or Virulence In Vivo.</title>
        <authorList>
            <person name="Gandar F."/>
            <person name="Wilkie G.S."/>
            <person name="Gatherer D."/>
            <person name="Kerr K."/>
            <person name="Marlier D."/>
            <person name="Diez M."/>
            <person name="Marschang R.E."/>
            <person name="Mast J."/>
            <person name="Dewals B.G."/>
            <person name="Davison A.J."/>
            <person name="Vanderplasschen A.F."/>
        </authorList>
    </citation>
    <scope>NUCLEOTIDE SEQUENCE [LARGE SCALE GENOMIC DNA]</scope>
    <source>
        <strain evidence="2 6">1976</strain>
        <strain evidence="3 7">4295/7R</strain>
    </source>
</reference>
<keyword evidence="6" id="KW-1185">Reference proteome</keyword>
<evidence type="ECO:0000313" key="5">
    <source>
        <dbReference type="Proteomes" id="UP000100290"/>
    </source>
</evidence>